<dbReference type="EnsemblMetazoa" id="GPPI006364-RA">
    <property type="protein sequence ID" value="GPPI006364-PA"/>
    <property type="gene ID" value="GPPI006364"/>
</dbReference>
<dbReference type="AlphaFoldDB" id="A0A1B0ARX4"/>
<keyword evidence="2" id="KW-1185">Reference proteome</keyword>
<name>A0A1B0ARX4_9MUSC</name>
<evidence type="ECO:0000313" key="1">
    <source>
        <dbReference type="EnsemblMetazoa" id="GPPI006364-PA"/>
    </source>
</evidence>
<dbReference type="Proteomes" id="UP000092460">
    <property type="component" value="Unassembled WGS sequence"/>
</dbReference>
<evidence type="ECO:0000313" key="2">
    <source>
        <dbReference type="Proteomes" id="UP000092460"/>
    </source>
</evidence>
<accession>A0A1B0ARX4</accession>
<sequence>MDEYSSINLLSLQDSVSAHLSGRMNIYLSDVRVSEYIEGAGGANLCHHFYHYIVAYISADLIEISDFISQHLINISLVYLKSIEPLKSYSFSLAKKSRKIFKLHKNSVRPMISDFVVLRNKKCTIDTSRIPVVLLKIPSGYPPLELPKVPAIIGDVLKPVRYDNSKQPGKQPSHASESLVDSIFINKRLVHRLSLGPQIRIVGSLRGK</sequence>
<proteinExistence type="predicted"/>
<organism evidence="1 2">
    <name type="scientific">Glossina palpalis gambiensis</name>
    <dbReference type="NCBI Taxonomy" id="67801"/>
    <lineage>
        <taxon>Eukaryota</taxon>
        <taxon>Metazoa</taxon>
        <taxon>Ecdysozoa</taxon>
        <taxon>Arthropoda</taxon>
        <taxon>Hexapoda</taxon>
        <taxon>Insecta</taxon>
        <taxon>Pterygota</taxon>
        <taxon>Neoptera</taxon>
        <taxon>Endopterygota</taxon>
        <taxon>Diptera</taxon>
        <taxon>Brachycera</taxon>
        <taxon>Muscomorpha</taxon>
        <taxon>Hippoboscoidea</taxon>
        <taxon>Glossinidae</taxon>
        <taxon>Glossina</taxon>
    </lineage>
</organism>
<reference evidence="2" key="1">
    <citation type="submission" date="2015-01" db="EMBL/GenBank/DDBJ databases">
        <authorList>
            <person name="Aksoy S."/>
            <person name="Warren W."/>
            <person name="Wilson R.K."/>
        </authorList>
    </citation>
    <scope>NUCLEOTIDE SEQUENCE [LARGE SCALE GENOMIC DNA]</scope>
    <source>
        <strain evidence="2">IAEA</strain>
    </source>
</reference>
<protein>
    <submittedName>
        <fullName evidence="1">Uncharacterized protein</fullName>
    </submittedName>
</protein>
<dbReference type="VEuPathDB" id="VectorBase:GPPI006364"/>
<dbReference type="EMBL" id="JXJN01002618">
    <property type="status" value="NOT_ANNOTATED_CDS"/>
    <property type="molecule type" value="Genomic_DNA"/>
</dbReference>
<reference evidence="1" key="2">
    <citation type="submission" date="2020-05" db="UniProtKB">
        <authorList>
            <consortium name="EnsemblMetazoa"/>
        </authorList>
    </citation>
    <scope>IDENTIFICATION</scope>
    <source>
        <strain evidence="1">IAEA</strain>
    </source>
</reference>